<organism evidence="2 3">
    <name type="scientific">Jimgerdemannia flammicorona</name>
    <dbReference type="NCBI Taxonomy" id="994334"/>
    <lineage>
        <taxon>Eukaryota</taxon>
        <taxon>Fungi</taxon>
        <taxon>Fungi incertae sedis</taxon>
        <taxon>Mucoromycota</taxon>
        <taxon>Mucoromycotina</taxon>
        <taxon>Endogonomycetes</taxon>
        <taxon>Endogonales</taxon>
        <taxon>Endogonaceae</taxon>
        <taxon>Jimgerdemannia</taxon>
    </lineage>
</organism>
<feature type="compositionally biased region" description="Low complexity" evidence="1">
    <location>
        <begin position="178"/>
        <end position="190"/>
    </location>
</feature>
<feature type="compositionally biased region" description="Polar residues" evidence="1">
    <location>
        <begin position="236"/>
        <end position="252"/>
    </location>
</feature>
<evidence type="ECO:0000256" key="1">
    <source>
        <dbReference type="SAM" id="MobiDB-lite"/>
    </source>
</evidence>
<feature type="compositionally biased region" description="Acidic residues" evidence="1">
    <location>
        <begin position="96"/>
        <end position="127"/>
    </location>
</feature>
<proteinExistence type="predicted"/>
<evidence type="ECO:0000313" key="3">
    <source>
        <dbReference type="Proteomes" id="UP000274822"/>
    </source>
</evidence>
<gene>
    <name evidence="2" type="ORF">BC938DRAFT_473189</name>
</gene>
<accession>A0A433Q4H3</accession>
<evidence type="ECO:0000313" key="2">
    <source>
        <dbReference type="EMBL" id="RUS24709.1"/>
    </source>
</evidence>
<dbReference type="AlphaFoldDB" id="A0A433Q4H3"/>
<feature type="region of interest" description="Disordered" evidence="1">
    <location>
        <begin position="30"/>
        <end position="54"/>
    </location>
</feature>
<protein>
    <submittedName>
        <fullName evidence="2">Uncharacterized protein</fullName>
    </submittedName>
</protein>
<sequence length="268" mass="29309">MNHDSIDVLRAALAHSGALIKEKIMQRRYRQQTPLMHSPSTASLQSNSSSTSLDEMEATNLLTVGLTSQVGVDLASDPVPDGPTVEIFRPANDPISLDDEIEDSESDSDTDDDFDHDITEIIDEADDSSIHSNNSTSDQSHTAKDNVDGKRKRHLLGWRFGRQQKTEDLTTDKDSNESDSTSSSAQSGKKTVTRGRALSVGSQEHQAQPINQQQPLDDEFQQKSKLLLGRLYSPGVNSQMSLQSTSGHNFTDLTGKDPNGISNGDEKQ</sequence>
<feature type="compositionally biased region" description="Low complexity" evidence="1">
    <location>
        <begin position="38"/>
        <end position="52"/>
    </location>
</feature>
<dbReference type="Proteomes" id="UP000274822">
    <property type="component" value="Unassembled WGS sequence"/>
</dbReference>
<dbReference type="EMBL" id="RBNJ01015160">
    <property type="protein sequence ID" value="RUS24709.1"/>
    <property type="molecule type" value="Genomic_DNA"/>
</dbReference>
<feature type="compositionally biased region" description="Polar residues" evidence="1">
    <location>
        <begin position="200"/>
        <end position="215"/>
    </location>
</feature>
<comment type="caution">
    <text evidence="2">The sequence shown here is derived from an EMBL/GenBank/DDBJ whole genome shotgun (WGS) entry which is preliminary data.</text>
</comment>
<feature type="compositionally biased region" description="Basic and acidic residues" evidence="1">
    <location>
        <begin position="164"/>
        <end position="176"/>
    </location>
</feature>
<feature type="region of interest" description="Disordered" evidence="1">
    <location>
        <begin position="236"/>
        <end position="268"/>
    </location>
</feature>
<keyword evidence="3" id="KW-1185">Reference proteome</keyword>
<reference evidence="2 3" key="1">
    <citation type="journal article" date="2018" name="New Phytol.">
        <title>Phylogenomics of Endogonaceae and evolution of mycorrhizas within Mucoromycota.</title>
        <authorList>
            <person name="Chang Y."/>
            <person name="Desiro A."/>
            <person name="Na H."/>
            <person name="Sandor L."/>
            <person name="Lipzen A."/>
            <person name="Clum A."/>
            <person name="Barry K."/>
            <person name="Grigoriev I.V."/>
            <person name="Martin F.M."/>
            <person name="Stajich J.E."/>
            <person name="Smith M.E."/>
            <person name="Bonito G."/>
            <person name="Spatafora J.W."/>
        </authorList>
    </citation>
    <scope>NUCLEOTIDE SEQUENCE [LARGE SCALE GENOMIC DNA]</scope>
    <source>
        <strain evidence="2 3">AD002</strain>
    </source>
</reference>
<feature type="region of interest" description="Disordered" evidence="1">
    <location>
        <begin position="74"/>
        <end position="222"/>
    </location>
</feature>
<name>A0A433Q4H3_9FUNG</name>
<feature type="compositionally biased region" description="Polar residues" evidence="1">
    <location>
        <begin position="130"/>
        <end position="140"/>
    </location>
</feature>